<dbReference type="GO" id="GO:0006302">
    <property type="term" value="P:double-strand break repair"/>
    <property type="evidence" value="ECO:0007669"/>
    <property type="project" value="TreeGrafter"/>
</dbReference>
<feature type="non-terminal residue" evidence="6">
    <location>
        <position position="154"/>
    </location>
</feature>
<dbReference type="GO" id="GO:0006310">
    <property type="term" value="P:DNA recombination"/>
    <property type="evidence" value="ECO:0007669"/>
    <property type="project" value="UniProtKB-KW"/>
</dbReference>
<proteinExistence type="predicted"/>
<dbReference type="Gene3D" id="2.40.50.140">
    <property type="entry name" value="Nucleic acid-binding proteins"/>
    <property type="match status" value="1"/>
</dbReference>
<protein>
    <submittedName>
        <fullName evidence="6">DNA repair protein RecO</fullName>
    </submittedName>
</protein>
<evidence type="ECO:0000256" key="3">
    <source>
        <dbReference type="ARBA" id="ARBA00023172"/>
    </source>
</evidence>
<evidence type="ECO:0000259" key="5">
    <source>
        <dbReference type="Pfam" id="PF11967"/>
    </source>
</evidence>
<sequence length="154" mass="16904">MATYRDDAVVLRTHKLGEADRIITLLTRRHGKVRAVAKGVRRTSSKFGARLEPFSHVDLQFVDGRTLAVVTQAESVRVYGEALTHDWASYSAGQVMLETADRLVVEEREPAVQQFLLLVGALRALQDGTAVGPRPADMVLDAYLLRSLAVAGYA</sequence>
<organism evidence="6 7">
    <name type="scientific">Candidatus Avipropionibacterium avicola</name>
    <dbReference type="NCBI Taxonomy" id="2840701"/>
    <lineage>
        <taxon>Bacteria</taxon>
        <taxon>Bacillati</taxon>
        <taxon>Actinomycetota</taxon>
        <taxon>Actinomycetes</taxon>
        <taxon>Propionibacteriales</taxon>
        <taxon>Propionibacteriaceae</taxon>
        <taxon>Propionibacteriaceae incertae sedis</taxon>
        <taxon>Candidatus Avipropionibacterium</taxon>
    </lineage>
</organism>
<reference evidence="6" key="2">
    <citation type="journal article" date="2021" name="PeerJ">
        <title>Extensive microbial diversity within the chicken gut microbiome revealed by metagenomics and culture.</title>
        <authorList>
            <person name="Gilroy R."/>
            <person name="Ravi A."/>
            <person name="Getino M."/>
            <person name="Pursley I."/>
            <person name="Horton D.L."/>
            <person name="Alikhan N.F."/>
            <person name="Baker D."/>
            <person name="Gharbi K."/>
            <person name="Hall N."/>
            <person name="Watson M."/>
            <person name="Adriaenssens E.M."/>
            <person name="Foster-Nyarko E."/>
            <person name="Jarju S."/>
            <person name="Secka A."/>
            <person name="Antonio M."/>
            <person name="Oren A."/>
            <person name="Chaudhuri R.R."/>
            <person name="La Ragione R."/>
            <person name="Hildebrand F."/>
            <person name="Pallen M.J."/>
        </authorList>
    </citation>
    <scope>NUCLEOTIDE SEQUENCE</scope>
    <source>
        <strain evidence="6">ChiGjej1B1-24693</strain>
    </source>
</reference>
<dbReference type="InterPro" id="IPR012340">
    <property type="entry name" value="NA-bd_OB-fold"/>
</dbReference>
<dbReference type="SUPFAM" id="SSF57863">
    <property type="entry name" value="ArfGap/RecO-like zinc finger"/>
    <property type="match status" value="1"/>
</dbReference>
<dbReference type="SUPFAM" id="SSF50249">
    <property type="entry name" value="Nucleic acid-binding proteins"/>
    <property type="match status" value="1"/>
</dbReference>
<reference evidence="6" key="1">
    <citation type="submission" date="2020-10" db="EMBL/GenBank/DDBJ databases">
        <authorList>
            <person name="Gilroy R."/>
        </authorList>
    </citation>
    <scope>NUCLEOTIDE SEQUENCE</scope>
    <source>
        <strain evidence="6">ChiGjej1B1-24693</strain>
    </source>
</reference>
<evidence type="ECO:0000256" key="4">
    <source>
        <dbReference type="ARBA" id="ARBA00023204"/>
    </source>
</evidence>
<dbReference type="NCBIfam" id="TIGR00613">
    <property type="entry name" value="reco"/>
    <property type="match status" value="1"/>
</dbReference>
<dbReference type="PANTHER" id="PTHR33991:SF1">
    <property type="entry name" value="DNA REPAIR PROTEIN RECO"/>
    <property type="match status" value="1"/>
</dbReference>
<dbReference type="InterPro" id="IPR022572">
    <property type="entry name" value="DNA_rep/recomb_RecO_N"/>
</dbReference>
<dbReference type="GO" id="GO:0043590">
    <property type="term" value="C:bacterial nucleoid"/>
    <property type="evidence" value="ECO:0007669"/>
    <property type="project" value="TreeGrafter"/>
</dbReference>
<feature type="domain" description="DNA replication/recombination mediator RecO N-terminal" evidence="5">
    <location>
        <begin position="1"/>
        <end position="78"/>
    </location>
</feature>
<dbReference type="Pfam" id="PF02565">
    <property type="entry name" value="RecO_C"/>
    <property type="match status" value="1"/>
</dbReference>
<accession>A0A9D1KK92</accession>
<gene>
    <name evidence="6" type="primary">recO</name>
    <name evidence="6" type="ORF">IAA98_00105</name>
</gene>
<comment type="function">
    <text evidence="1">Involved in DNA repair and RecF pathway recombination.</text>
</comment>
<dbReference type="Proteomes" id="UP000886842">
    <property type="component" value="Unassembled WGS sequence"/>
</dbReference>
<name>A0A9D1KK92_9ACTN</name>
<dbReference type="PANTHER" id="PTHR33991">
    <property type="entry name" value="DNA REPAIR PROTEIN RECO"/>
    <property type="match status" value="1"/>
</dbReference>
<dbReference type="InterPro" id="IPR003717">
    <property type="entry name" value="RecO"/>
</dbReference>
<evidence type="ECO:0000313" key="6">
    <source>
        <dbReference type="EMBL" id="HIT73969.1"/>
    </source>
</evidence>
<comment type="caution">
    <text evidence="6">The sequence shown here is derived from an EMBL/GenBank/DDBJ whole genome shotgun (WGS) entry which is preliminary data.</text>
</comment>
<dbReference type="InterPro" id="IPR037278">
    <property type="entry name" value="ARFGAP/RecO"/>
</dbReference>
<dbReference type="Pfam" id="PF11967">
    <property type="entry name" value="RecO_N"/>
    <property type="match status" value="1"/>
</dbReference>
<evidence type="ECO:0000256" key="2">
    <source>
        <dbReference type="ARBA" id="ARBA00022763"/>
    </source>
</evidence>
<evidence type="ECO:0000256" key="1">
    <source>
        <dbReference type="ARBA" id="ARBA00003065"/>
    </source>
</evidence>
<keyword evidence="4" id="KW-0234">DNA repair</keyword>
<keyword evidence="3" id="KW-0233">DNA recombination</keyword>
<keyword evidence="2" id="KW-0227">DNA damage</keyword>
<evidence type="ECO:0000313" key="7">
    <source>
        <dbReference type="Proteomes" id="UP000886842"/>
    </source>
</evidence>
<dbReference type="AlphaFoldDB" id="A0A9D1KK92"/>
<dbReference type="EMBL" id="DVLP01000004">
    <property type="protein sequence ID" value="HIT73969.1"/>
    <property type="molecule type" value="Genomic_DNA"/>
</dbReference>